<reference evidence="4" key="1">
    <citation type="submission" date="2022-08" db="EMBL/GenBank/DDBJ databases">
        <title>Novel sulphate-reducing endosymbionts in the free-living metamonad Anaeramoeba.</title>
        <authorList>
            <person name="Jerlstrom-Hultqvist J."/>
            <person name="Cepicka I."/>
            <person name="Gallot-Lavallee L."/>
            <person name="Salas-Leiva D."/>
            <person name="Curtis B.A."/>
            <person name="Zahonova K."/>
            <person name="Pipaliya S."/>
            <person name="Dacks J."/>
            <person name="Roger A.J."/>
        </authorList>
    </citation>
    <scope>NUCLEOTIDE SEQUENCE</scope>
    <source>
        <strain evidence="4">Busselton2</strain>
    </source>
</reference>
<evidence type="ECO:0000256" key="2">
    <source>
        <dbReference type="ARBA" id="ARBA00022741"/>
    </source>
</evidence>
<comment type="caution">
    <text evidence="4">The sequence shown here is derived from an EMBL/GenBank/DDBJ whole genome shotgun (WGS) entry which is preliminary data.</text>
</comment>
<dbReference type="GO" id="GO:0005525">
    <property type="term" value="F:GTP binding"/>
    <property type="evidence" value="ECO:0007669"/>
    <property type="project" value="UniProtKB-KW"/>
</dbReference>
<dbReference type="SMART" id="SM00174">
    <property type="entry name" value="RHO"/>
    <property type="match status" value="1"/>
</dbReference>
<dbReference type="SMART" id="SM00173">
    <property type="entry name" value="RAS"/>
    <property type="match status" value="1"/>
</dbReference>
<dbReference type="NCBIfam" id="TIGR00231">
    <property type="entry name" value="small_GTP"/>
    <property type="match status" value="1"/>
</dbReference>
<dbReference type="Proteomes" id="UP001146793">
    <property type="component" value="Unassembled WGS sequence"/>
</dbReference>
<dbReference type="SUPFAM" id="SSF52540">
    <property type="entry name" value="P-loop containing nucleoside triphosphate hydrolases"/>
    <property type="match status" value="1"/>
</dbReference>
<dbReference type="EMBL" id="JANTQA010000047">
    <property type="protein sequence ID" value="KAJ3433478.1"/>
    <property type="molecule type" value="Genomic_DNA"/>
</dbReference>
<dbReference type="InterPro" id="IPR003578">
    <property type="entry name" value="Small_GTPase_Rho"/>
</dbReference>
<dbReference type="GO" id="GO:0007264">
    <property type="term" value="P:small GTPase-mediated signal transduction"/>
    <property type="evidence" value="ECO:0007669"/>
    <property type="project" value="InterPro"/>
</dbReference>
<dbReference type="Gene3D" id="3.40.50.300">
    <property type="entry name" value="P-loop containing nucleotide triphosphate hydrolases"/>
    <property type="match status" value="1"/>
</dbReference>
<dbReference type="GO" id="GO:0003924">
    <property type="term" value="F:GTPase activity"/>
    <property type="evidence" value="ECO:0007669"/>
    <property type="project" value="InterPro"/>
</dbReference>
<dbReference type="PRINTS" id="PR00449">
    <property type="entry name" value="RASTRNSFRMNG"/>
</dbReference>
<dbReference type="FunFam" id="3.40.50.300:FF:001179">
    <property type="entry name" value="Rho family GTPase"/>
    <property type="match status" value="1"/>
</dbReference>
<gene>
    <name evidence="4" type="ORF">M0812_22437</name>
</gene>
<dbReference type="PROSITE" id="PS51420">
    <property type="entry name" value="RHO"/>
    <property type="match status" value="1"/>
</dbReference>
<comment type="similarity">
    <text evidence="1">Belongs to the small GTPase superfamily. Rho family.</text>
</comment>
<dbReference type="InterPro" id="IPR001806">
    <property type="entry name" value="Small_GTPase"/>
</dbReference>
<evidence type="ECO:0000313" key="4">
    <source>
        <dbReference type="EMBL" id="KAJ3433478.1"/>
    </source>
</evidence>
<dbReference type="CDD" id="cd00157">
    <property type="entry name" value="Rho"/>
    <property type="match status" value="1"/>
</dbReference>
<proteinExistence type="inferred from homology"/>
<dbReference type="PANTHER" id="PTHR24072">
    <property type="entry name" value="RHO FAMILY GTPASE"/>
    <property type="match status" value="1"/>
</dbReference>
<dbReference type="PROSITE" id="PS51419">
    <property type="entry name" value="RAB"/>
    <property type="match status" value="1"/>
</dbReference>
<organism evidence="4 5">
    <name type="scientific">Anaeramoeba flamelloides</name>
    <dbReference type="NCBI Taxonomy" id="1746091"/>
    <lineage>
        <taxon>Eukaryota</taxon>
        <taxon>Metamonada</taxon>
        <taxon>Anaeramoebidae</taxon>
        <taxon>Anaeramoeba</taxon>
    </lineage>
</organism>
<dbReference type="Pfam" id="PF00071">
    <property type="entry name" value="Ras"/>
    <property type="match status" value="1"/>
</dbReference>
<evidence type="ECO:0000256" key="3">
    <source>
        <dbReference type="ARBA" id="ARBA00023134"/>
    </source>
</evidence>
<evidence type="ECO:0000256" key="1">
    <source>
        <dbReference type="ARBA" id="ARBA00010142"/>
    </source>
</evidence>
<dbReference type="AlphaFoldDB" id="A0AAV7YUJ0"/>
<dbReference type="InterPro" id="IPR005225">
    <property type="entry name" value="Small_GTP-bd"/>
</dbReference>
<dbReference type="InterPro" id="IPR027417">
    <property type="entry name" value="P-loop_NTPase"/>
</dbReference>
<accession>A0AAV7YUJ0</accession>
<keyword evidence="3" id="KW-0342">GTP-binding</keyword>
<evidence type="ECO:0000313" key="5">
    <source>
        <dbReference type="Proteomes" id="UP001146793"/>
    </source>
</evidence>
<dbReference type="SMART" id="SM00175">
    <property type="entry name" value="RAB"/>
    <property type="match status" value="1"/>
</dbReference>
<protein>
    <submittedName>
        <fullName evidence="4">Protein racg</fullName>
    </submittedName>
</protein>
<name>A0AAV7YUJ0_9EUKA</name>
<keyword evidence="2" id="KW-0547">Nucleotide-binding</keyword>
<dbReference type="PROSITE" id="PS51421">
    <property type="entry name" value="RAS"/>
    <property type="match status" value="1"/>
</dbReference>
<sequence length="215" mass="24300">MSINNHSVKIVVVGDGAVGKTLSLTSYCKNEIPKRYVPTVFDNLTCNVTVDQTPILLTIWDTAGQEEYDQLRPLSYPGTDIFLMMFSTISPTSLENIKYKWFPEIQEHCPNGLCMLVGSKLDLREDNDYLEENNINPVTTEQGTKLAKDLGCCDYFEMSGLTQKNLHNTFEQALRIVLSQKMGETIKFRSITTQKKTTTKKADIDADKKHCCTIL</sequence>